<comment type="caution">
    <text evidence="1">The sequence shown here is derived from an EMBL/GenBank/DDBJ whole genome shotgun (WGS) entry which is preliminary data.</text>
</comment>
<organism evidence="1 2">
    <name type="scientific">Paraburkholderia solitsugae</name>
    <dbReference type="NCBI Taxonomy" id="2675748"/>
    <lineage>
        <taxon>Bacteria</taxon>
        <taxon>Pseudomonadati</taxon>
        <taxon>Pseudomonadota</taxon>
        <taxon>Betaproteobacteria</taxon>
        <taxon>Burkholderiales</taxon>
        <taxon>Burkholderiaceae</taxon>
        <taxon>Paraburkholderia</taxon>
    </lineage>
</organism>
<evidence type="ECO:0000313" key="1">
    <source>
        <dbReference type="EMBL" id="NPT46427.1"/>
    </source>
</evidence>
<protein>
    <submittedName>
        <fullName evidence="1">Uncharacterized protein</fullName>
    </submittedName>
</protein>
<gene>
    <name evidence="1" type="ORF">GNZ12_34930</name>
</gene>
<reference evidence="1 2" key="1">
    <citation type="submission" date="2019-11" db="EMBL/GenBank/DDBJ databases">
        <title>Metabolism of dissolved organic matter in forest soils.</title>
        <authorList>
            <person name="Cyle K.T."/>
            <person name="Wilhelm R.C."/>
            <person name="Martinez C.E."/>
        </authorList>
    </citation>
    <scope>NUCLEOTIDE SEQUENCE [LARGE SCALE GENOMIC DNA]</scope>
    <source>
        <strain evidence="1 2">1N</strain>
    </source>
</reference>
<dbReference type="Proteomes" id="UP000652198">
    <property type="component" value="Unassembled WGS sequence"/>
</dbReference>
<name>A0ABX2C024_9BURK</name>
<evidence type="ECO:0000313" key="2">
    <source>
        <dbReference type="Proteomes" id="UP000652198"/>
    </source>
</evidence>
<dbReference type="EMBL" id="WOEY01000134">
    <property type="protein sequence ID" value="NPT46427.1"/>
    <property type="molecule type" value="Genomic_DNA"/>
</dbReference>
<sequence length="154" mass="16553">MEALRHRFCDALLSAITSHLPYTFVARDSRHEENCHSGAEERLAVADWTYAFIAAGLGQGCASRSHQSREGGGEPDCAADGRRNLPVYGPAAQTWNAVRRLVVAGCASAVRAGDRAFAKIKLVHFRISCLELERGAGLQVFALSGAASHGHEHV</sequence>
<keyword evidence="2" id="KW-1185">Reference proteome</keyword>
<accession>A0ABX2C024</accession>
<dbReference type="RefSeq" id="WP_172316532.1">
    <property type="nucleotide sequence ID" value="NZ_WOEY01000134.1"/>
</dbReference>
<proteinExistence type="predicted"/>